<gene>
    <name evidence="2" type="ORF">IAC76_07230</name>
</gene>
<dbReference type="AlphaFoldDB" id="A0A9D9GZW3"/>
<keyword evidence="1" id="KW-1133">Transmembrane helix</keyword>
<organism evidence="2 3">
    <name type="scientific">Candidatus Scatousia excrementipullorum</name>
    <dbReference type="NCBI Taxonomy" id="2840936"/>
    <lineage>
        <taxon>Bacteria</taxon>
        <taxon>Candidatus Scatousia</taxon>
    </lineage>
</organism>
<proteinExistence type="predicted"/>
<feature type="transmembrane region" description="Helical" evidence="1">
    <location>
        <begin position="76"/>
        <end position="101"/>
    </location>
</feature>
<reference evidence="2" key="1">
    <citation type="submission" date="2020-10" db="EMBL/GenBank/DDBJ databases">
        <authorList>
            <person name="Gilroy R."/>
        </authorList>
    </citation>
    <scope>NUCLEOTIDE SEQUENCE</scope>
    <source>
        <strain evidence="2">10192</strain>
    </source>
</reference>
<reference evidence="2" key="2">
    <citation type="journal article" date="2021" name="PeerJ">
        <title>Extensive microbial diversity within the chicken gut microbiome revealed by metagenomics and culture.</title>
        <authorList>
            <person name="Gilroy R."/>
            <person name="Ravi A."/>
            <person name="Getino M."/>
            <person name="Pursley I."/>
            <person name="Horton D.L."/>
            <person name="Alikhan N.F."/>
            <person name="Baker D."/>
            <person name="Gharbi K."/>
            <person name="Hall N."/>
            <person name="Watson M."/>
            <person name="Adriaenssens E.M."/>
            <person name="Foster-Nyarko E."/>
            <person name="Jarju S."/>
            <person name="Secka A."/>
            <person name="Antonio M."/>
            <person name="Oren A."/>
            <person name="Chaudhuri R.R."/>
            <person name="La Ragione R."/>
            <person name="Hildebrand F."/>
            <person name="Pallen M.J."/>
        </authorList>
    </citation>
    <scope>NUCLEOTIDE SEQUENCE</scope>
    <source>
        <strain evidence="2">10192</strain>
    </source>
</reference>
<feature type="transmembrane region" description="Helical" evidence="1">
    <location>
        <begin position="113"/>
        <end position="134"/>
    </location>
</feature>
<sequence>MRSFIEQFRHQFKNYFDTDSEIAAGEQWDYIKFNLLLTFLPVVNFCLLFLLFGMISMVPHAAEVLKFLKNYHISDILFLAGVFIPPLVMLLLAGSYISYIVRCFKSKKFITPILLFLLILLNFSFYGWLFIVSIKSIVQ</sequence>
<name>A0A9D9GZW3_9BACT</name>
<evidence type="ECO:0000256" key="1">
    <source>
        <dbReference type="SAM" id="Phobius"/>
    </source>
</evidence>
<evidence type="ECO:0000313" key="3">
    <source>
        <dbReference type="Proteomes" id="UP000823632"/>
    </source>
</evidence>
<keyword evidence="1" id="KW-0812">Transmembrane</keyword>
<evidence type="ECO:0000313" key="2">
    <source>
        <dbReference type="EMBL" id="MBO8431166.1"/>
    </source>
</evidence>
<dbReference type="Proteomes" id="UP000823632">
    <property type="component" value="Unassembled WGS sequence"/>
</dbReference>
<comment type="caution">
    <text evidence="2">The sequence shown here is derived from an EMBL/GenBank/DDBJ whole genome shotgun (WGS) entry which is preliminary data.</text>
</comment>
<keyword evidence="1" id="KW-0472">Membrane</keyword>
<protein>
    <submittedName>
        <fullName evidence="2">Uncharacterized protein</fullName>
    </submittedName>
</protein>
<dbReference type="EMBL" id="JADIND010000159">
    <property type="protein sequence ID" value="MBO8431166.1"/>
    <property type="molecule type" value="Genomic_DNA"/>
</dbReference>
<accession>A0A9D9GZW3</accession>
<feature type="transmembrane region" description="Helical" evidence="1">
    <location>
        <begin position="35"/>
        <end position="56"/>
    </location>
</feature>